<comment type="caution">
    <text evidence="5">The sequence shown here is derived from an EMBL/GenBank/DDBJ whole genome shotgun (WGS) entry which is preliminary data.</text>
</comment>
<protein>
    <recommendedName>
        <fullName evidence="3">Putative 2-succinyl-6-hydroxy-2,4-cyclohexadiene-1-carboxylate synthase</fullName>
        <shortName evidence="3">SHCHC synthase</shortName>
        <ecNumber evidence="3">4.2.99.20</ecNumber>
    </recommendedName>
</protein>
<dbReference type="RefSeq" id="WP_233051668.1">
    <property type="nucleotide sequence ID" value="NZ_JAIMJA010000003.1"/>
</dbReference>
<dbReference type="Proteomes" id="UP001201273">
    <property type="component" value="Unassembled WGS sequence"/>
</dbReference>
<sequence length="283" mass="32140">MNTNLPLTCQYQLQYESTPIVFIHGFLGSGKDWQGVIAQLAHEQNWLTIDLPGHGGSQNVTLSAPRAFQQCCNLIHQCLQALAIRQCYLVGYSLGGRIALHYLQMYPSQVRQLILESAHTGLIQQHEKTIRISHDKNWAQRFATEPLNQVLLDWYQQEVFTDLSTTQRQQLYQLRRQNDGDALSKMLLATSLGQQDNLRHVITDATCPVSYFVAEQDQKFTQLANALKKSTSQLNKVSFTEAGHNIHFAKPIEYANQISRLIPKTPQDAGFRAAHYVQFEAKS</sequence>
<comment type="subunit">
    <text evidence="3">Monomer.</text>
</comment>
<dbReference type="InterPro" id="IPR022485">
    <property type="entry name" value="SHCHC_synthase_MenH"/>
</dbReference>
<dbReference type="PRINTS" id="PR00111">
    <property type="entry name" value="ABHYDROLASE"/>
</dbReference>
<evidence type="ECO:0000313" key="5">
    <source>
        <dbReference type="EMBL" id="MCE2594091.1"/>
    </source>
</evidence>
<evidence type="ECO:0000256" key="2">
    <source>
        <dbReference type="ARBA" id="ARBA00023239"/>
    </source>
</evidence>
<evidence type="ECO:0000313" key="6">
    <source>
        <dbReference type="Proteomes" id="UP001201273"/>
    </source>
</evidence>
<dbReference type="PANTHER" id="PTHR42916">
    <property type="entry name" value="2-SUCCINYL-5-ENOLPYRUVYL-6-HYDROXY-3-CYCLOHEXENE-1-CARBOXYLATE SYNTHASE"/>
    <property type="match status" value="1"/>
</dbReference>
<evidence type="ECO:0000256" key="1">
    <source>
        <dbReference type="ARBA" id="ARBA00022428"/>
    </source>
</evidence>
<dbReference type="EMBL" id="JAIMJA010000003">
    <property type="protein sequence ID" value="MCE2594091.1"/>
    <property type="molecule type" value="Genomic_DNA"/>
</dbReference>
<gene>
    <name evidence="3 5" type="primary">menH</name>
    <name evidence="5" type="ORF">K6Y31_04610</name>
</gene>
<comment type="pathway">
    <text evidence="3">Quinol/quinone metabolism; 1,4-dihydroxy-2-naphthoate biosynthesis; 1,4-dihydroxy-2-naphthoate from chorismate: step 3/7.</text>
</comment>
<dbReference type="Gene3D" id="3.40.50.1820">
    <property type="entry name" value="alpha/beta hydrolase"/>
    <property type="match status" value="1"/>
</dbReference>
<comment type="pathway">
    <text evidence="3">Quinol/quinone metabolism; menaquinone biosynthesis.</text>
</comment>
<accession>A0ABS8W552</accession>
<dbReference type="SUPFAM" id="SSF53474">
    <property type="entry name" value="alpha/beta-Hydrolases"/>
    <property type="match status" value="1"/>
</dbReference>
<dbReference type="PANTHER" id="PTHR42916:SF1">
    <property type="entry name" value="PROTEIN PHYLLO, CHLOROPLASTIC"/>
    <property type="match status" value="1"/>
</dbReference>
<comment type="similarity">
    <text evidence="3">Belongs to the AB hydrolase superfamily. MenH family.</text>
</comment>
<dbReference type="InterPro" id="IPR000073">
    <property type="entry name" value="AB_hydrolase_1"/>
</dbReference>
<dbReference type="HAMAP" id="MF_01660">
    <property type="entry name" value="MenH"/>
    <property type="match status" value="1"/>
</dbReference>
<comment type="catalytic activity">
    <reaction evidence="3">
        <text>5-enolpyruvoyl-6-hydroxy-2-succinyl-cyclohex-3-ene-1-carboxylate = (1R,6R)-6-hydroxy-2-succinyl-cyclohexa-2,4-diene-1-carboxylate + pyruvate</text>
        <dbReference type="Rhea" id="RHEA:25597"/>
        <dbReference type="ChEBI" id="CHEBI:15361"/>
        <dbReference type="ChEBI" id="CHEBI:58689"/>
        <dbReference type="ChEBI" id="CHEBI:58818"/>
        <dbReference type="EC" id="4.2.99.20"/>
    </reaction>
</comment>
<keyword evidence="2 3" id="KW-0456">Lyase</keyword>
<evidence type="ECO:0000256" key="3">
    <source>
        <dbReference type="HAMAP-Rule" id="MF_01660"/>
    </source>
</evidence>
<organism evidence="5 6">
    <name type="scientific">Motilimonas cestriensis</name>
    <dbReference type="NCBI Taxonomy" id="2742685"/>
    <lineage>
        <taxon>Bacteria</taxon>
        <taxon>Pseudomonadati</taxon>
        <taxon>Pseudomonadota</taxon>
        <taxon>Gammaproteobacteria</taxon>
        <taxon>Alteromonadales</taxon>
        <taxon>Alteromonadales genera incertae sedis</taxon>
        <taxon>Motilimonas</taxon>
    </lineage>
</organism>
<dbReference type="EC" id="4.2.99.20" evidence="3"/>
<reference evidence="5 6" key="1">
    <citation type="journal article" date="2022" name="Environ. Microbiol. Rep.">
        <title>Eco-phylogenetic analyses reveal divergent evolution of vitamin B12 metabolism in the marine bacterial family 'Psychromonadaceae'.</title>
        <authorList>
            <person name="Jin X."/>
            <person name="Yang Y."/>
            <person name="Cao H."/>
            <person name="Gao B."/>
            <person name="Zhao Z."/>
        </authorList>
    </citation>
    <scope>NUCLEOTIDE SEQUENCE [LARGE SCALE GENOMIC DNA]</scope>
    <source>
        <strain evidence="5 6">MKS20</strain>
    </source>
</reference>
<dbReference type="Pfam" id="PF00561">
    <property type="entry name" value="Abhydrolase_1"/>
    <property type="match status" value="1"/>
</dbReference>
<dbReference type="NCBIfam" id="NF008340">
    <property type="entry name" value="PRK11126.1"/>
    <property type="match status" value="1"/>
</dbReference>
<dbReference type="GO" id="GO:0070205">
    <property type="term" value="F:2-succinyl-6-hydroxy-2,4-cyclohexadiene-1-carboxylate synthase activity"/>
    <property type="evidence" value="ECO:0007669"/>
    <property type="project" value="UniProtKB-EC"/>
</dbReference>
<name>A0ABS8W552_9GAMM</name>
<dbReference type="InterPro" id="IPR029058">
    <property type="entry name" value="AB_hydrolase_fold"/>
</dbReference>
<proteinExistence type="inferred from homology"/>
<feature type="domain" description="AB hydrolase-1" evidence="4">
    <location>
        <begin position="19"/>
        <end position="251"/>
    </location>
</feature>
<dbReference type="NCBIfam" id="TIGR03695">
    <property type="entry name" value="menH_SHCHC"/>
    <property type="match status" value="1"/>
</dbReference>
<keyword evidence="1 3" id="KW-0474">Menaquinone biosynthesis</keyword>
<keyword evidence="6" id="KW-1185">Reference proteome</keyword>
<evidence type="ECO:0000259" key="4">
    <source>
        <dbReference type="Pfam" id="PF00561"/>
    </source>
</evidence>
<comment type="function">
    <text evidence="3">Catalyzes a proton abstraction reaction that results in 2,5-elimination of pyruvate from 2-succinyl-5-enolpyruvyl-6-hydroxy-3-cyclohexene-1-carboxylate (SEPHCHC) and the formation of 2-succinyl-6-hydroxy-2,4-cyclohexadiene-1-carboxylate (SHCHC).</text>
</comment>